<name>A0A5B8UAV8_9ACTN</name>
<proteinExistence type="predicted"/>
<evidence type="ECO:0000313" key="2">
    <source>
        <dbReference type="EMBL" id="QEC49751.1"/>
    </source>
</evidence>
<evidence type="ECO:0000256" key="1">
    <source>
        <dbReference type="SAM" id="MobiDB-lite"/>
    </source>
</evidence>
<feature type="region of interest" description="Disordered" evidence="1">
    <location>
        <begin position="1"/>
        <end position="20"/>
    </location>
</feature>
<dbReference type="EMBL" id="CP042430">
    <property type="protein sequence ID" value="QEC49751.1"/>
    <property type="molecule type" value="Genomic_DNA"/>
</dbReference>
<sequence>MSTFPGGEGPLQSGGPRHEHTQIELYGHVEGLCREETELLELAEHERTAHQHERLQAITAELDRIWEHLRERAQRLRRAV</sequence>
<gene>
    <name evidence="2" type="ORF">FSW04_20695</name>
</gene>
<dbReference type="Proteomes" id="UP000321805">
    <property type="component" value="Chromosome"/>
</dbReference>
<dbReference type="KEGG" id="bsol:FSW04_20695"/>
<organism evidence="2 3">
    <name type="scientific">Baekduia soli</name>
    <dbReference type="NCBI Taxonomy" id="496014"/>
    <lineage>
        <taxon>Bacteria</taxon>
        <taxon>Bacillati</taxon>
        <taxon>Actinomycetota</taxon>
        <taxon>Thermoleophilia</taxon>
        <taxon>Solirubrobacterales</taxon>
        <taxon>Baekduiaceae</taxon>
        <taxon>Baekduia</taxon>
    </lineage>
</organism>
<reference evidence="2 3" key="1">
    <citation type="journal article" date="2018" name="J. Microbiol.">
        <title>Baekduia soli gen. nov., sp. nov., a novel bacterium isolated from the soil of Baekdu Mountain and proposal of a novel family name, Baekduiaceae fam. nov.</title>
        <authorList>
            <person name="An D.S."/>
            <person name="Siddiqi M.Z."/>
            <person name="Kim K.H."/>
            <person name="Yu H.S."/>
            <person name="Im W.T."/>
        </authorList>
    </citation>
    <scope>NUCLEOTIDE SEQUENCE [LARGE SCALE GENOMIC DNA]</scope>
    <source>
        <strain evidence="2 3">BR7-21</strain>
    </source>
</reference>
<dbReference type="RefSeq" id="WP_146922116.1">
    <property type="nucleotide sequence ID" value="NZ_CP042430.1"/>
</dbReference>
<keyword evidence="3" id="KW-1185">Reference proteome</keyword>
<accession>A0A5B8UAV8</accession>
<evidence type="ECO:0000313" key="3">
    <source>
        <dbReference type="Proteomes" id="UP000321805"/>
    </source>
</evidence>
<dbReference type="AlphaFoldDB" id="A0A5B8UAV8"/>
<protein>
    <submittedName>
        <fullName evidence="2">DUF2630 family protein</fullName>
    </submittedName>
</protein>